<sequence length="127" mass="13859">MSRPIVTYLPGGANPDPARVPSLERGTFTDGRHNFGVRASSANSPDSFQVYTGDSRDIVLIISGLNSGELKATWGPEWRSMGAEWKSWAEESAFRVFYSGHRIGTPGAPTVARTSRPRPEATRYCNG</sequence>
<dbReference type="EMBL" id="STGX01000003">
    <property type="protein sequence ID" value="THV30675.1"/>
    <property type="molecule type" value="Genomic_DNA"/>
</dbReference>
<gene>
    <name evidence="2" type="ORF">E9998_04615</name>
</gene>
<name>A0A4S8PLM0_9ACTN</name>
<evidence type="ECO:0000256" key="1">
    <source>
        <dbReference type="SAM" id="MobiDB-lite"/>
    </source>
</evidence>
<dbReference type="Proteomes" id="UP000305792">
    <property type="component" value="Unassembled WGS sequence"/>
</dbReference>
<accession>A0A4S8PLM0</accession>
<dbReference type="AlphaFoldDB" id="A0A4S8PLM0"/>
<reference evidence="2 3" key="1">
    <citation type="journal article" date="2018" name="Int. J. Syst. Evol. Microbiol.">
        <title>Glycomyces paridis sp. nov., isolated from the medicinal plant Paris polyphylla.</title>
        <authorList>
            <person name="Fang X.M."/>
            <person name="Bai J.L."/>
            <person name="Su J."/>
            <person name="Zhao L.L."/>
            <person name="Liu H.Y."/>
            <person name="Ma B.P."/>
            <person name="Zhang Y.Q."/>
            <person name="Yu L.Y."/>
        </authorList>
    </citation>
    <scope>NUCLEOTIDE SEQUENCE [LARGE SCALE GENOMIC DNA]</scope>
    <source>
        <strain evidence="2 3">CPCC 204357</strain>
    </source>
</reference>
<protein>
    <submittedName>
        <fullName evidence="2">Uncharacterized protein</fullName>
    </submittedName>
</protein>
<organism evidence="2 3">
    <name type="scientific">Glycomyces paridis</name>
    <dbReference type="NCBI Taxonomy" id="2126555"/>
    <lineage>
        <taxon>Bacteria</taxon>
        <taxon>Bacillati</taxon>
        <taxon>Actinomycetota</taxon>
        <taxon>Actinomycetes</taxon>
        <taxon>Glycomycetales</taxon>
        <taxon>Glycomycetaceae</taxon>
        <taxon>Glycomyces</taxon>
    </lineage>
</organism>
<evidence type="ECO:0000313" key="2">
    <source>
        <dbReference type="EMBL" id="THV30675.1"/>
    </source>
</evidence>
<keyword evidence="3" id="KW-1185">Reference proteome</keyword>
<evidence type="ECO:0000313" key="3">
    <source>
        <dbReference type="Proteomes" id="UP000305792"/>
    </source>
</evidence>
<dbReference type="RefSeq" id="WP_136528539.1">
    <property type="nucleotide sequence ID" value="NZ_STGX01000003.1"/>
</dbReference>
<proteinExistence type="predicted"/>
<dbReference type="OrthoDB" id="5189922at2"/>
<feature type="region of interest" description="Disordered" evidence="1">
    <location>
        <begin position="108"/>
        <end position="127"/>
    </location>
</feature>
<comment type="caution">
    <text evidence="2">The sequence shown here is derived from an EMBL/GenBank/DDBJ whole genome shotgun (WGS) entry which is preliminary data.</text>
</comment>